<evidence type="ECO:0000256" key="1">
    <source>
        <dbReference type="ARBA" id="ARBA00004459"/>
    </source>
</evidence>
<dbReference type="RefSeq" id="WP_124233230.1">
    <property type="nucleotide sequence ID" value="NZ_RHHM01000007.1"/>
</dbReference>
<dbReference type="InterPro" id="IPR003423">
    <property type="entry name" value="OMP_efflux"/>
</dbReference>
<comment type="caution">
    <text evidence="5">The sequence shown here is derived from an EMBL/GenBank/DDBJ whole genome shotgun (WGS) entry which is preliminary data.</text>
</comment>
<dbReference type="GO" id="GO:0009279">
    <property type="term" value="C:cell outer membrane"/>
    <property type="evidence" value="ECO:0007669"/>
    <property type="project" value="UniProtKB-SubCell"/>
</dbReference>
<keyword evidence="3" id="KW-0812">Transmembrane</keyword>
<dbReference type="PANTHER" id="PTHR30203:SF32">
    <property type="entry name" value="CATION EFFLUX SYSTEM PROTEIN CUSC"/>
    <property type="match status" value="1"/>
</dbReference>
<gene>
    <name evidence="5" type="ORF">EB241_11360</name>
</gene>
<comment type="similarity">
    <text evidence="2 3">Belongs to the outer membrane factor (OMF) (TC 1.B.17) family.</text>
</comment>
<reference evidence="5 6" key="1">
    <citation type="submission" date="2018-10" db="EMBL/GenBank/DDBJ databases">
        <title>Draft genome sequence for the type isolate of Erwinia psidii, agent causal of bacterial blight in guava (Psidium guajava) and wilt and die-back of Eucalyptus spp.</title>
        <authorList>
            <person name="Hermenegildo P.S."/>
            <person name="Santos S.A."/>
            <person name="Guimaraes L.M.S."/>
            <person name="Vidigal P.M.P."/>
            <person name="Pereira I.C."/>
            <person name="Badel J.L."/>
            <person name="Alfenas-Zerbini P."/>
            <person name="Ferreira M.A.S.V."/>
            <person name="Alfenas A.C."/>
        </authorList>
    </citation>
    <scope>NUCLEOTIDE SEQUENCE [LARGE SCALE GENOMIC DNA]</scope>
    <source>
        <strain evidence="5 6">IBSBF 435</strain>
    </source>
</reference>
<keyword evidence="3" id="KW-0472">Membrane</keyword>
<protein>
    <submittedName>
        <fullName evidence="5">Efflux transporter outer membrane subunit</fullName>
    </submittedName>
</protein>
<dbReference type="EMBL" id="RHHM01000007">
    <property type="protein sequence ID" value="RQM38327.1"/>
    <property type="molecule type" value="Genomic_DNA"/>
</dbReference>
<keyword evidence="3" id="KW-0564">Palmitate</keyword>
<organism evidence="5 6">
    <name type="scientific">Erwinia psidii</name>
    <dbReference type="NCBI Taxonomy" id="69224"/>
    <lineage>
        <taxon>Bacteria</taxon>
        <taxon>Pseudomonadati</taxon>
        <taxon>Pseudomonadota</taxon>
        <taxon>Gammaproteobacteria</taxon>
        <taxon>Enterobacterales</taxon>
        <taxon>Erwiniaceae</taxon>
        <taxon>Erwinia</taxon>
    </lineage>
</organism>
<dbReference type="InterPro" id="IPR010131">
    <property type="entry name" value="MdtP/NodT-like"/>
</dbReference>
<dbReference type="AlphaFoldDB" id="A0A3N6S0M0"/>
<dbReference type="PANTHER" id="PTHR30203">
    <property type="entry name" value="OUTER MEMBRANE CATION EFFLUX PROTEIN"/>
    <property type="match status" value="1"/>
</dbReference>
<evidence type="ECO:0000256" key="2">
    <source>
        <dbReference type="ARBA" id="ARBA00007613"/>
    </source>
</evidence>
<accession>A0A3N6S0M0</accession>
<dbReference type="Pfam" id="PF02321">
    <property type="entry name" value="OEP"/>
    <property type="match status" value="2"/>
</dbReference>
<evidence type="ECO:0000313" key="6">
    <source>
        <dbReference type="Proteomes" id="UP000279457"/>
    </source>
</evidence>
<dbReference type="Gene3D" id="2.20.200.10">
    <property type="entry name" value="Outer membrane efflux proteins (OEP)"/>
    <property type="match status" value="1"/>
</dbReference>
<keyword evidence="3" id="KW-1134">Transmembrane beta strand</keyword>
<dbReference type="Proteomes" id="UP000279457">
    <property type="component" value="Unassembled WGS sequence"/>
</dbReference>
<evidence type="ECO:0000256" key="4">
    <source>
        <dbReference type="SAM" id="Coils"/>
    </source>
</evidence>
<keyword evidence="3" id="KW-0449">Lipoprotein</keyword>
<proteinExistence type="inferred from homology"/>
<name>A0A3N6S0M0_9GAMM</name>
<sequence length="464" mass="50044">MKIHRHFALAGGALLLAVMLCGGCSLLRDTPPPPPQVPERWLTSPQAATPGYREFWSAFNEPDLMTLQARALRQNNSLKLSALSLKLYRIQADLSRLNLSPDAALSATAGTSRPLTTENGIDPAISRSAGASASLIWQPDIWGQYGASAEAAALDAQAGEADWRAARLTLLAAVAQAHWQTGLLNRVRTDNLHNLEVARETLHLAEVRHQAGATDMADVLLARQRVSEAQGTLSQTEQQLAAARTTLTQLTGDTPETHLPELQAVPDTPLPLPAAGLPVSLLARRPDVRAAELRVRSSVARADATRLSFYPAFSLTGSVGTASQTLTNYLSNPVGSLALSLSLPFIQFRTARLSNEAAGVNAQIAAVQFRQTLYAALQQVENALSDRTHLDEQAGWLRLQLTQAQESERLSQARWLAGATDIQPLLDAQTARQQTELSLMQNNLQRRSNAAALYVALGGDYTAE</sequence>
<keyword evidence="6" id="KW-1185">Reference proteome</keyword>
<dbReference type="SUPFAM" id="SSF56954">
    <property type="entry name" value="Outer membrane efflux proteins (OEP)"/>
    <property type="match status" value="1"/>
</dbReference>
<comment type="subcellular location">
    <subcellularLocation>
        <location evidence="1 3">Cell outer membrane</location>
        <topology evidence="1 3">Lipid-anchor</topology>
    </subcellularLocation>
</comment>
<evidence type="ECO:0000256" key="3">
    <source>
        <dbReference type="RuleBase" id="RU362097"/>
    </source>
</evidence>
<dbReference type="Gene3D" id="1.20.1600.10">
    <property type="entry name" value="Outer membrane efflux proteins (OEP)"/>
    <property type="match status" value="1"/>
</dbReference>
<dbReference type="OrthoDB" id="9770517at2"/>
<dbReference type="NCBIfam" id="TIGR01845">
    <property type="entry name" value="outer_NodT"/>
    <property type="match status" value="1"/>
</dbReference>
<dbReference type="GO" id="GO:0015562">
    <property type="term" value="F:efflux transmembrane transporter activity"/>
    <property type="evidence" value="ECO:0007669"/>
    <property type="project" value="InterPro"/>
</dbReference>
<evidence type="ECO:0000313" key="5">
    <source>
        <dbReference type="EMBL" id="RQM38327.1"/>
    </source>
</evidence>
<feature type="coiled-coil region" evidence="4">
    <location>
        <begin position="226"/>
        <end position="253"/>
    </location>
</feature>
<keyword evidence="4" id="KW-0175">Coiled coil</keyword>